<dbReference type="PaxDb" id="67767-A0A0J7K9H2"/>
<name>A0A0J7K9H2_LASNI</name>
<evidence type="ECO:0000313" key="2">
    <source>
        <dbReference type="EMBL" id="KMQ86987.1"/>
    </source>
</evidence>
<feature type="compositionally biased region" description="Basic and acidic residues" evidence="1">
    <location>
        <begin position="185"/>
        <end position="200"/>
    </location>
</feature>
<feature type="non-terminal residue" evidence="2">
    <location>
        <position position="222"/>
    </location>
</feature>
<evidence type="ECO:0000256" key="1">
    <source>
        <dbReference type="SAM" id="MobiDB-lite"/>
    </source>
</evidence>
<feature type="region of interest" description="Disordered" evidence="1">
    <location>
        <begin position="107"/>
        <end position="127"/>
    </location>
</feature>
<organism evidence="2 3">
    <name type="scientific">Lasius niger</name>
    <name type="common">Black garden ant</name>
    <dbReference type="NCBI Taxonomy" id="67767"/>
    <lineage>
        <taxon>Eukaryota</taxon>
        <taxon>Metazoa</taxon>
        <taxon>Ecdysozoa</taxon>
        <taxon>Arthropoda</taxon>
        <taxon>Hexapoda</taxon>
        <taxon>Insecta</taxon>
        <taxon>Pterygota</taxon>
        <taxon>Neoptera</taxon>
        <taxon>Endopterygota</taxon>
        <taxon>Hymenoptera</taxon>
        <taxon>Apocrita</taxon>
        <taxon>Aculeata</taxon>
        <taxon>Formicoidea</taxon>
        <taxon>Formicidae</taxon>
        <taxon>Formicinae</taxon>
        <taxon>Lasius</taxon>
        <taxon>Lasius</taxon>
    </lineage>
</organism>
<reference evidence="2 3" key="1">
    <citation type="submission" date="2015-04" db="EMBL/GenBank/DDBJ databases">
        <title>Lasius niger genome sequencing.</title>
        <authorList>
            <person name="Konorov E.A."/>
            <person name="Nikitin M.A."/>
            <person name="Kirill M.V."/>
            <person name="Chang P."/>
        </authorList>
    </citation>
    <scope>NUCLEOTIDE SEQUENCE [LARGE SCALE GENOMIC DNA]</scope>
    <source>
        <tissue evidence="2">Whole</tissue>
    </source>
</reference>
<dbReference type="EMBL" id="LBMM01011181">
    <property type="protein sequence ID" value="KMQ86987.1"/>
    <property type="molecule type" value="Genomic_DNA"/>
</dbReference>
<dbReference type="AlphaFoldDB" id="A0A0J7K9H2"/>
<protein>
    <submittedName>
        <fullName evidence="2">Metal abc transporter atpase</fullName>
    </submittedName>
</protein>
<accession>A0A0J7K9H2</accession>
<sequence length="222" mass="25576">MAFYVLLYDTFCITVPTIWIDFERSTFQIPKNSKQLTQACIKKWSPCDGWDEVKFQKSFGPYETYQNARSVEKAISDMSASDDNIIRQTQTNNTLKKRFIKKRKFYGDTSSNEDEPKKNKITMPSNYIPPTESGYVSDSASQPTNKLLTSAKSVFEGWLDVTDSYDEDSYNEELQYCNTEMQKTMPHDGCDEQENKKSSKEMPQANISVKQKKEKAAQPLSH</sequence>
<gene>
    <name evidence="2" type="ORF">RF55_13877</name>
</gene>
<dbReference type="OrthoDB" id="7554874at2759"/>
<feature type="region of interest" description="Disordered" evidence="1">
    <location>
        <begin position="182"/>
        <end position="222"/>
    </location>
</feature>
<evidence type="ECO:0000313" key="3">
    <source>
        <dbReference type="Proteomes" id="UP000036403"/>
    </source>
</evidence>
<comment type="caution">
    <text evidence="2">The sequence shown here is derived from an EMBL/GenBank/DDBJ whole genome shotgun (WGS) entry which is preliminary data.</text>
</comment>
<dbReference type="Proteomes" id="UP000036403">
    <property type="component" value="Unassembled WGS sequence"/>
</dbReference>
<keyword evidence="3" id="KW-1185">Reference proteome</keyword>
<proteinExistence type="predicted"/>